<evidence type="ECO:0000313" key="1">
    <source>
        <dbReference type="EMBL" id="MFD0985769.1"/>
    </source>
</evidence>
<protein>
    <submittedName>
        <fullName evidence="1">Uncharacterized protein</fullName>
    </submittedName>
</protein>
<organism evidence="1 2">
    <name type="scientific">Methyloligella solikamskensis</name>
    <dbReference type="NCBI Taxonomy" id="1177756"/>
    <lineage>
        <taxon>Bacteria</taxon>
        <taxon>Pseudomonadati</taxon>
        <taxon>Pseudomonadota</taxon>
        <taxon>Alphaproteobacteria</taxon>
        <taxon>Hyphomicrobiales</taxon>
        <taxon>Hyphomicrobiaceae</taxon>
        <taxon>Methyloligella</taxon>
    </lineage>
</organism>
<accession>A0ABW3J6R4</accession>
<gene>
    <name evidence="1" type="ORF">ACFQ2F_01505</name>
</gene>
<keyword evidence="2" id="KW-1185">Reference proteome</keyword>
<proteinExistence type="predicted"/>
<sequence>MASKLQSAGSMHDASYSEAFDSEKLDLVQEAFDAAWLELRTVGFSQNEATDGELRSLLGEKIMALAAAGEFDRNELVSRALKGFRGL</sequence>
<evidence type="ECO:0000313" key="2">
    <source>
        <dbReference type="Proteomes" id="UP001597102"/>
    </source>
</evidence>
<comment type="caution">
    <text evidence="1">The sequence shown here is derived from an EMBL/GenBank/DDBJ whole genome shotgun (WGS) entry which is preliminary data.</text>
</comment>
<dbReference type="Proteomes" id="UP001597102">
    <property type="component" value="Unassembled WGS sequence"/>
</dbReference>
<dbReference type="RefSeq" id="WP_379084670.1">
    <property type="nucleotide sequence ID" value="NZ_JBHTJO010000001.1"/>
</dbReference>
<name>A0ABW3J6R4_9HYPH</name>
<reference evidence="2" key="1">
    <citation type="journal article" date="2019" name="Int. J. Syst. Evol. Microbiol.">
        <title>The Global Catalogue of Microorganisms (GCM) 10K type strain sequencing project: providing services to taxonomists for standard genome sequencing and annotation.</title>
        <authorList>
            <consortium name="The Broad Institute Genomics Platform"/>
            <consortium name="The Broad Institute Genome Sequencing Center for Infectious Disease"/>
            <person name="Wu L."/>
            <person name="Ma J."/>
        </authorList>
    </citation>
    <scope>NUCLEOTIDE SEQUENCE [LARGE SCALE GENOMIC DNA]</scope>
    <source>
        <strain evidence="2">CCUG 61697</strain>
    </source>
</reference>
<dbReference type="EMBL" id="JBHTJO010000001">
    <property type="protein sequence ID" value="MFD0985769.1"/>
    <property type="molecule type" value="Genomic_DNA"/>
</dbReference>